<evidence type="ECO:0000256" key="4">
    <source>
        <dbReference type="ARBA" id="ARBA00022692"/>
    </source>
</evidence>
<dbReference type="InterPro" id="IPR020846">
    <property type="entry name" value="MFS_dom"/>
</dbReference>
<feature type="transmembrane region" description="Helical" evidence="9">
    <location>
        <begin position="106"/>
        <end position="125"/>
    </location>
</feature>
<dbReference type="Gene3D" id="1.20.1250.20">
    <property type="entry name" value="MFS general substrate transporter like domains"/>
    <property type="match status" value="1"/>
</dbReference>
<feature type="region of interest" description="Disordered" evidence="8">
    <location>
        <begin position="1"/>
        <end position="33"/>
    </location>
</feature>
<feature type="transmembrane region" description="Helical" evidence="9">
    <location>
        <begin position="443"/>
        <end position="464"/>
    </location>
</feature>
<keyword evidence="4 9" id="KW-0812">Transmembrane</keyword>
<dbReference type="InterPro" id="IPR011701">
    <property type="entry name" value="MFS"/>
</dbReference>
<dbReference type="Pfam" id="PF07690">
    <property type="entry name" value="MFS_1"/>
    <property type="match status" value="1"/>
</dbReference>
<dbReference type="PANTHER" id="PTHR23502">
    <property type="entry name" value="MAJOR FACILITATOR SUPERFAMILY"/>
    <property type="match status" value="1"/>
</dbReference>
<comment type="subcellular location">
    <subcellularLocation>
        <location evidence="1">Cell membrane</location>
        <topology evidence="1">Multi-pass membrane protein</topology>
    </subcellularLocation>
</comment>
<evidence type="ECO:0000256" key="3">
    <source>
        <dbReference type="ARBA" id="ARBA00022475"/>
    </source>
</evidence>
<evidence type="ECO:0000256" key="9">
    <source>
        <dbReference type="SAM" id="Phobius"/>
    </source>
</evidence>
<feature type="transmembrane region" description="Helical" evidence="9">
    <location>
        <begin position="476"/>
        <end position="498"/>
    </location>
</feature>
<gene>
    <name evidence="11" type="ORF">FHETE_6025</name>
</gene>
<feature type="transmembrane region" description="Helical" evidence="9">
    <location>
        <begin position="64"/>
        <end position="86"/>
    </location>
</feature>
<feature type="compositionally biased region" description="Low complexity" evidence="8">
    <location>
        <begin position="18"/>
        <end position="33"/>
    </location>
</feature>
<feature type="transmembrane region" description="Helical" evidence="9">
    <location>
        <begin position="299"/>
        <end position="323"/>
    </location>
</feature>
<evidence type="ECO:0000256" key="7">
    <source>
        <dbReference type="ARBA" id="ARBA00023180"/>
    </source>
</evidence>
<keyword evidence="6 9" id="KW-0472">Membrane</keyword>
<evidence type="ECO:0000256" key="8">
    <source>
        <dbReference type="SAM" id="MobiDB-lite"/>
    </source>
</evidence>
<evidence type="ECO:0000256" key="2">
    <source>
        <dbReference type="ARBA" id="ARBA00008335"/>
    </source>
</evidence>
<keyword evidence="12" id="KW-1185">Reference proteome</keyword>
<evidence type="ECO:0000256" key="1">
    <source>
        <dbReference type="ARBA" id="ARBA00004651"/>
    </source>
</evidence>
<dbReference type="AlphaFoldDB" id="A0A8H5WLH8"/>
<sequence>MDVNKRTTPSNSQVGLDESNMSSNPPNSSNIEPIASSQSQQMILVNWDGEDDQKNPRNWSKATFLTHVFLVSMLCLASNLATTMYAPGAAQLAIEFKTSDATTVALTVSIYLLGFSLAPMILAPLSEVYGRLIVYHVSNVLFLGFNLGCAFSTNIGMFIAFRFLAGCAGSAPMTIGGGTIADLSADPIRNNSALKLFALGPLLGPVIGPIVGGFVTQNIGWRWTFRIMVIINGVLGLLAFILLKETSAAVILRQKGRAETQSRDKAFLIPGPFPGMPPAPQLPPKEIVLRSLIRPLKMLLFLPQVSILSFYTAFVFGLIYLLFTTFPAVFNEQYGFQPGISGLSYIGIGLGMISALLLFNYINLKMSGRTDENGQIYPESYLPLMTWFSPSLPIGFWVFGWTAEKQTHWIVPIIGTYFVGFGSFAIIMPTTAYLVFAQGPAGAASVLAANNLLRYLFAAFLPLAGQAMFDRLGLGWGNSLLGFICLLLAPIPGIFQIYGEALRRKYSKQF</sequence>
<evidence type="ECO:0000256" key="6">
    <source>
        <dbReference type="ARBA" id="ARBA00023136"/>
    </source>
</evidence>
<dbReference type="GO" id="GO:0022857">
    <property type="term" value="F:transmembrane transporter activity"/>
    <property type="evidence" value="ECO:0007669"/>
    <property type="project" value="InterPro"/>
</dbReference>
<organism evidence="11 12">
    <name type="scientific">Fusarium heterosporum</name>
    <dbReference type="NCBI Taxonomy" id="42747"/>
    <lineage>
        <taxon>Eukaryota</taxon>
        <taxon>Fungi</taxon>
        <taxon>Dikarya</taxon>
        <taxon>Ascomycota</taxon>
        <taxon>Pezizomycotina</taxon>
        <taxon>Sordariomycetes</taxon>
        <taxon>Hypocreomycetidae</taxon>
        <taxon>Hypocreales</taxon>
        <taxon>Nectriaceae</taxon>
        <taxon>Fusarium</taxon>
        <taxon>Fusarium heterosporum species complex</taxon>
    </lineage>
</organism>
<evidence type="ECO:0000313" key="12">
    <source>
        <dbReference type="Proteomes" id="UP000567885"/>
    </source>
</evidence>
<feature type="transmembrane region" description="Helical" evidence="9">
    <location>
        <begin position="193"/>
        <end position="211"/>
    </location>
</feature>
<dbReference type="CDD" id="cd17323">
    <property type="entry name" value="MFS_Tpo1_MDR_like"/>
    <property type="match status" value="1"/>
</dbReference>
<accession>A0A8H5WLH8</accession>
<feature type="transmembrane region" description="Helical" evidence="9">
    <location>
        <begin position="159"/>
        <end position="181"/>
    </location>
</feature>
<keyword evidence="5 9" id="KW-1133">Transmembrane helix</keyword>
<feature type="transmembrane region" description="Helical" evidence="9">
    <location>
        <begin position="132"/>
        <end position="153"/>
    </location>
</feature>
<dbReference type="FunFam" id="1.20.1250.20:FF:000082">
    <property type="entry name" value="MFS multidrug transporter, putative"/>
    <property type="match status" value="1"/>
</dbReference>
<comment type="caution">
    <text evidence="11">The sequence shown here is derived from an EMBL/GenBank/DDBJ whole genome shotgun (WGS) entry which is preliminary data.</text>
</comment>
<feature type="transmembrane region" description="Helical" evidence="9">
    <location>
        <begin position="223"/>
        <end position="243"/>
    </location>
</feature>
<dbReference type="SUPFAM" id="SSF103473">
    <property type="entry name" value="MFS general substrate transporter"/>
    <property type="match status" value="1"/>
</dbReference>
<feature type="domain" description="Major facilitator superfamily (MFS) profile" evidence="10">
    <location>
        <begin position="67"/>
        <end position="504"/>
    </location>
</feature>
<evidence type="ECO:0000259" key="10">
    <source>
        <dbReference type="PROSITE" id="PS50850"/>
    </source>
</evidence>
<feature type="compositionally biased region" description="Polar residues" evidence="8">
    <location>
        <begin position="1"/>
        <end position="14"/>
    </location>
</feature>
<comment type="similarity">
    <text evidence="2">Belongs to the major facilitator superfamily.</text>
</comment>
<dbReference type="OrthoDB" id="5296287at2759"/>
<dbReference type="PANTHER" id="PTHR23502:SF135">
    <property type="entry name" value="MAJOR FACILITATOR SUPERFAMILY (MFS) PROFILE DOMAIN-CONTAINING PROTEIN-RELATED"/>
    <property type="match status" value="1"/>
</dbReference>
<dbReference type="PROSITE" id="PS50850">
    <property type="entry name" value="MFS"/>
    <property type="match status" value="1"/>
</dbReference>
<feature type="transmembrane region" description="Helical" evidence="9">
    <location>
        <begin position="409"/>
        <end position="436"/>
    </location>
</feature>
<dbReference type="EMBL" id="JAAGWQ010000103">
    <property type="protein sequence ID" value="KAF5667322.1"/>
    <property type="molecule type" value="Genomic_DNA"/>
</dbReference>
<keyword evidence="3" id="KW-1003">Cell membrane</keyword>
<feature type="transmembrane region" description="Helical" evidence="9">
    <location>
        <begin position="382"/>
        <end position="403"/>
    </location>
</feature>
<proteinExistence type="inferred from homology"/>
<protein>
    <submittedName>
        <fullName evidence="11">Major facilitator superfamily transporter</fullName>
    </submittedName>
</protein>
<feature type="transmembrane region" description="Helical" evidence="9">
    <location>
        <begin position="343"/>
        <end position="362"/>
    </location>
</feature>
<evidence type="ECO:0000313" key="11">
    <source>
        <dbReference type="EMBL" id="KAF5667322.1"/>
    </source>
</evidence>
<name>A0A8H5WLH8_FUSHE</name>
<keyword evidence="7" id="KW-0325">Glycoprotein</keyword>
<dbReference type="GO" id="GO:0005886">
    <property type="term" value="C:plasma membrane"/>
    <property type="evidence" value="ECO:0007669"/>
    <property type="project" value="UniProtKB-SubCell"/>
</dbReference>
<reference evidence="11 12" key="1">
    <citation type="submission" date="2020-05" db="EMBL/GenBank/DDBJ databases">
        <title>Identification and distribution of gene clusters putatively required for synthesis of sphingolipid metabolism inhibitors in phylogenetically diverse species of the filamentous fungus Fusarium.</title>
        <authorList>
            <person name="Kim H.-S."/>
            <person name="Busman M."/>
            <person name="Brown D.W."/>
            <person name="Divon H."/>
            <person name="Uhlig S."/>
            <person name="Proctor R.H."/>
        </authorList>
    </citation>
    <scope>NUCLEOTIDE SEQUENCE [LARGE SCALE GENOMIC DNA]</scope>
    <source>
        <strain evidence="11 12">NRRL 20693</strain>
    </source>
</reference>
<evidence type="ECO:0000256" key="5">
    <source>
        <dbReference type="ARBA" id="ARBA00022989"/>
    </source>
</evidence>
<dbReference type="Proteomes" id="UP000567885">
    <property type="component" value="Unassembled WGS sequence"/>
</dbReference>
<dbReference type="InterPro" id="IPR036259">
    <property type="entry name" value="MFS_trans_sf"/>
</dbReference>